<reference evidence="8" key="1">
    <citation type="submission" date="2021-06" db="EMBL/GenBank/DDBJ databases">
        <title>Comparative genomics, transcriptomics and evolutionary studies reveal genomic signatures of adaptation to plant cell wall in hemibiotrophic fungi.</title>
        <authorList>
            <consortium name="DOE Joint Genome Institute"/>
            <person name="Baroncelli R."/>
            <person name="Diaz J.F."/>
            <person name="Benocci T."/>
            <person name="Peng M."/>
            <person name="Battaglia E."/>
            <person name="Haridas S."/>
            <person name="Andreopoulos W."/>
            <person name="Labutti K."/>
            <person name="Pangilinan J."/>
            <person name="Floch G.L."/>
            <person name="Makela M.R."/>
            <person name="Henrissat B."/>
            <person name="Grigoriev I.V."/>
            <person name="Crouch J.A."/>
            <person name="De Vries R.P."/>
            <person name="Sukno S.A."/>
            <person name="Thon M.R."/>
        </authorList>
    </citation>
    <scope>NUCLEOTIDE SEQUENCE</scope>
    <source>
        <strain evidence="8">CBS 125086</strain>
    </source>
</reference>
<dbReference type="SUPFAM" id="SSF53774">
    <property type="entry name" value="Glutaminase/Asparaginase"/>
    <property type="match status" value="1"/>
</dbReference>
<dbReference type="Pfam" id="PF17763">
    <property type="entry name" value="Asparaginase_C"/>
    <property type="match status" value="1"/>
</dbReference>
<dbReference type="EC" id="3.5.1.1" evidence="2"/>
<evidence type="ECO:0000259" key="6">
    <source>
        <dbReference type="Pfam" id="PF00710"/>
    </source>
</evidence>
<dbReference type="GO" id="GO:0004067">
    <property type="term" value="F:asparaginase activity"/>
    <property type="evidence" value="ECO:0007669"/>
    <property type="project" value="UniProtKB-UniRule"/>
</dbReference>
<dbReference type="InterPro" id="IPR004550">
    <property type="entry name" value="AsnASE_II"/>
</dbReference>
<protein>
    <recommendedName>
        <fullName evidence="2">asparaginase</fullName>
        <ecNumber evidence="2">3.5.1.1</ecNumber>
    </recommendedName>
</protein>
<dbReference type="InterPro" id="IPR036152">
    <property type="entry name" value="Asp/glu_Ase-like_sf"/>
</dbReference>
<evidence type="ECO:0000256" key="1">
    <source>
        <dbReference type="ARBA" id="ARBA00010518"/>
    </source>
</evidence>
<sequence length="359" mass="38359">MQSRSMDSTQYIAALYAPGPPQRPQKPLGKVAFIGTGGTISSEGNDKYDLLDYNAEGGRRKRHDAQYIIDETGIRALADVEVINIGPIDSTEISTNHWHLLADICCVLADDPEIRGIVIGHGTASLEETAWILSLVLNLKMRIVITGSVRPLTGISSDATANLTAAFRVAAHPVLPNEPAGVLVVANDEIHSPRYVTKTHTLRLGTFNSPWLGPVGYVDGEEVNMVSRQASPASSQFHRRMLVGGLPRVDIVYSYVSADGTAIKAFVAAGARGLVSAGFGPGLGTRQETRALEEAILEGVVVVQSSRLGAGKVVDSQCHRELGIIAGNDLNPQKARILLSLCLSRGDDKKTIESVFSCV</sequence>
<evidence type="ECO:0000313" key="9">
    <source>
        <dbReference type="Proteomes" id="UP001230504"/>
    </source>
</evidence>
<dbReference type="PIRSF" id="PIRSF001220">
    <property type="entry name" value="L-ASNase_gatD"/>
    <property type="match status" value="1"/>
</dbReference>
<organism evidence="8 9">
    <name type="scientific">Colletotrichum navitas</name>
    <dbReference type="NCBI Taxonomy" id="681940"/>
    <lineage>
        <taxon>Eukaryota</taxon>
        <taxon>Fungi</taxon>
        <taxon>Dikarya</taxon>
        <taxon>Ascomycota</taxon>
        <taxon>Pezizomycotina</taxon>
        <taxon>Sordariomycetes</taxon>
        <taxon>Hypocreomycetidae</taxon>
        <taxon>Glomerellales</taxon>
        <taxon>Glomerellaceae</taxon>
        <taxon>Colletotrichum</taxon>
        <taxon>Colletotrichum graminicola species complex</taxon>
    </lineage>
</organism>
<comment type="caution">
    <text evidence="8">The sequence shown here is derived from an EMBL/GenBank/DDBJ whole genome shotgun (WGS) entry which is preliminary data.</text>
</comment>
<dbReference type="Gene3D" id="3.40.50.40">
    <property type="match status" value="1"/>
</dbReference>
<dbReference type="PIRSF" id="PIRSF500176">
    <property type="entry name" value="L_ASNase"/>
    <property type="match status" value="1"/>
</dbReference>
<comment type="catalytic activity">
    <reaction evidence="4">
        <text>L-asparagine + H2O = L-aspartate + NH4(+)</text>
        <dbReference type="Rhea" id="RHEA:21016"/>
        <dbReference type="ChEBI" id="CHEBI:15377"/>
        <dbReference type="ChEBI" id="CHEBI:28938"/>
        <dbReference type="ChEBI" id="CHEBI:29991"/>
        <dbReference type="ChEBI" id="CHEBI:58048"/>
        <dbReference type="EC" id="3.5.1.1"/>
    </reaction>
</comment>
<dbReference type="Gene3D" id="3.40.50.1170">
    <property type="entry name" value="L-asparaginase, N-terminal domain"/>
    <property type="match status" value="1"/>
</dbReference>
<comment type="similarity">
    <text evidence="1">Belongs to the asparaginase 1 family.</text>
</comment>
<dbReference type="InterPro" id="IPR027473">
    <property type="entry name" value="L-asparaginase_C"/>
</dbReference>
<evidence type="ECO:0000256" key="2">
    <source>
        <dbReference type="ARBA" id="ARBA00012920"/>
    </source>
</evidence>
<dbReference type="InterPro" id="IPR027474">
    <property type="entry name" value="L-asparaginase_N"/>
</dbReference>
<feature type="domain" description="Asparaginase/glutaminase C-terminal" evidence="7">
    <location>
        <begin position="248"/>
        <end position="356"/>
    </location>
</feature>
<evidence type="ECO:0000256" key="4">
    <source>
        <dbReference type="ARBA" id="ARBA00049366"/>
    </source>
</evidence>
<feature type="active site" description="O-isoaspartyl threonine intermediate" evidence="5">
    <location>
        <position position="39"/>
    </location>
</feature>
<evidence type="ECO:0000256" key="5">
    <source>
        <dbReference type="PIRSR" id="PIRSR001220-1"/>
    </source>
</evidence>
<dbReference type="PROSITE" id="PS51732">
    <property type="entry name" value="ASN_GLN_ASE_3"/>
    <property type="match status" value="1"/>
</dbReference>
<dbReference type="GO" id="GO:0006530">
    <property type="term" value="P:L-asparagine catabolic process"/>
    <property type="evidence" value="ECO:0007669"/>
    <property type="project" value="UniProtKB-ARBA"/>
</dbReference>
<dbReference type="SMART" id="SM00870">
    <property type="entry name" value="Asparaginase"/>
    <property type="match status" value="1"/>
</dbReference>
<dbReference type="PANTHER" id="PTHR11707:SF28">
    <property type="entry name" value="60 KDA LYSOPHOSPHOLIPASE"/>
    <property type="match status" value="1"/>
</dbReference>
<dbReference type="GeneID" id="85443606"/>
<name>A0AAD8UXD8_9PEZI</name>
<evidence type="ECO:0000259" key="7">
    <source>
        <dbReference type="Pfam" id="PF17763"/>
    </source>
</evidence>
<dbReference type="RefSeq" id="XP_060407422.1">
    <property type="nucleotide sequence ID" value="XM_060559366.1"/>
</dbReference>
<evidence type="ECO:0000256" key="3">
    <source>
        <dbReference type="ARBA" id="ARBA00022801"/>
    </source>
</evidence>
<dbReference type="PANTHER" id="PTHR11707">
    <property type="entry name" value="L-ASPARAGINASE"/>
    <property type="match status" value="1"/>
</dbReference>
<dbReference type="AlphaFoldDB" id="A0AAD8UXD8"/>
<dbReference type="EMBL" id="JAHLJV010000153">
    <property type="protein sequence ID" value="KAK1566223.1"/>
    <property type="molecule type" value="Genomic_DNA"/>
</dbReference>
<dbReference type="CDD" id="cd08964">
    <property type="entry name" value="L-asparaginase_II"/>
    <property type="match status" value="1"/>
</dbReference>
<dbReference type="InterPro" id="IPR006034">
    <property type="entry name" value="Asparaginase/glutaminase-like"/>
</dbReference>
<dbReference type="InterPro" id="IPR037152">
    <property type="entry name" value="L-asparaginase_N_sf"/>
</dbReference>
<dbReference type="PRINTS" id="PR00139">
    <property type="entry name" value="ASNGLNASE"/>
</dbReference>
<proteinExistence type="inferred from homology"/>
<accession>A0AAD8UXD8</accession>
<keyword evidence="9" id="KW-1185">Reference proteome</keyword>
<dbReference type="SFLD" id="SFLDS00057">
    <property type="entry name" value="Glutaminase/Asparaginase"/>
    <property type="match status" value="1"/>
</dbReference>
<dbReference type="Proteomes" id="UP001230504">
    <property type="component" value="Unassembled WGS sequence"/>
</dbReference>
<gene>
    <name evidence="8" type="ORF">LY79DRAFT_572490</name>
</gene>
<keyword evidence="3" id="KW-0378">Hydrolase</keyword>
<dbReference type="InterPro" id="IPR040919">
    <property type="entry name" value="Asparaginase_C"/>
</dbReference>
<feature type="domain" description="L-asparaginase N-terminal" evidence="6">
    <location>
        <begin position="30"/>
        <end position="228"/>
    </location>
</feature>
<evidence type="ECO:0000313" key="8">
    <source>
        <dbReference type="EMBL" id="KAK1566223.1"/>
    </source>
</evidence>
<dbReference type="Pfam" id="PF00710">
    <property type="entry name" value="Asparaginase"/>
    <property type="match status" value="1"/>
</dbReference>